<reference evidence="1 2" key="1">
    <citation type="submission" date="2016-10" db="EMBL/GenBank/DDBJ databases">
        <authorList>
            <person name="de Groot N.N."/>
        </authorList>
    </citation>
    <scope>NUCLEOTIDE SEQUENCE [LARGE SCALE GENOMIC DNA]</scope>
    <source>
        <strain evidence="1 2">DSM 6793</strain>
    </source>
</reference>
<gene>
    <name evidence="1" type="ORF">SAMN05421780_101532</name>
</gene>
<sequence length="266" mass="28840">MAKTWQEYQAEMIATHQAVPELSAVNSPSETARWKLIYFVIAVAMSFFEQVLELYYSLITSTVSSVKIGTPAWLAEQARLFQLGDSIEIINGVPTYPSGASGSKIITRVVAKNSSEGICIVKVAKGSITDLQALSSEELLQFSAYLNRIQFAGTRIKAISISADLLTIGANVRYNAIYDAATVKQNVIAAINNFLAALPEDGLFWREKLRDSMQSVTGIVDVELTGLQSIAGGEIVAIGQYYEARAGYIKLNSATPIESTITMIPA</sequence>
<dbReference type="AlphaFoldDB" id="A0A1I1E3U7"/>
<dbReference type="STRING" id="927664.SAMN05421780_101532"/>
<evidence type="ECO:0008006" key="3">
    <source>
        <dbReference type="Google" id="ProtNLM"/>
    </source>
</evidence>
<evidence type="ECO:0000313" key="2">
    <source>
        <dbReference type="Proteomes" id="UP000199514"/>
    </source>
</evidence>
<organism evidence="1 2">
    <name type="scientific">Flexibacter flexilis DSM 6793</name>
    <dbReference type="NCBI Taxonomy" id="927664"/>
    <lineage>
        <taxon>Bacteria</taxon>
        <taxon>Pseudomonadati</taxon>
        <taxon>Bacteroidota</taxon>
        <taxon>Cytophagia</taxon>
        <taxon>Cytophagales</taxon>
        <taxon>Flexibacteraceae</taxon>
        <taxon>Flexibacter</taxon>
    </lineage>
</organism>
<dbReference type="EMBL" id="FOLE01000001">
    <property type="protein sequence ID" value="SFB79898.1"/>
    <property type="molecule type" value="Genomic_DNA"/>
</dbReference>
<evidence type="ECO:0000313" key="1">
    <source>
        <dbReference type="EMBL" id="SFB79898.1"/>
    </source>
</evidence>
<proteinExistence type="predicted"/>
<keyword evidence="2" id="KW-1185">Reference proteome</keyword>
<dbReference type="Proteomes" id="UP000199514">
    <property type="component" value="Unassembled WGS sequence"/>
</dbReference>
<protein>
    <recommendedName>
        <fullName evidence="3">Baseplate J-like protein</fullName>
    </recommendedName>
</protein>
<accession>A0A1I1E3U7</accession>
<name>A0A1I1E3U7_9BACT</name>